<evidence type="ECO:0000313" key="3">
    <source>
        <dbReference type="EMBL" id="ETO26372.1"/>
    </source>
</evidence>
<dbReference type="EMBL" id="ASPP01007907">
    <property type="protein sequence ID" value="ETO26372.1"/>
    <property type="molecule type" value="Genomic_DNA"/>
</dbReference>
<protein>
    <submittedName>
        <fullName evidence="3">Uncharacterized protein</fullName>
    </submittedName>
</protein>
<sequence>MMMMMIMMMMMMMMMMTTTMIMIIMMMKITMTKKNYFQLYAQPIQHVREPIKKTSASSSLEGDDAHEKKFSVESSKSQKKRSKRSNTQRTTKKIKKPKSSKKKKSKKSSPKKSRKRSFSEMHSDSPSLETSHKPKRRSLAQDANSTSDRYLKPLLGKHNHSSNKKDHKTNIDDDEPFEIF</sequence>
<feature type="compositionally biased region" description="Basic residues" evidence="1">
    <location>
        <begin position="77"/>
        <end position="116"/>
    </location>
</feature>
<organism evidence="3 4">
    <name type="scientific">Reticulomyxa filosa</name>
    <dbReference type="NCBI Taxonomy" id="46433"/>
    <lineage>
        <taxon>Eukaryota</taxon>
        <taxon>Sar</taxon>
        <taxon>Rhizaria</taxon>
        <taxon>Retaria</taxon>
        <taxon>Foraminifera</taxon>
        <taxon>Monothalamids</taxon>
        <taxon>Reticulomyxidae</taxon>
        <taxon>Reticulomyxa</taxon>
    </lineage>
</organism>
<feature type="compositionally biased region" description="Basic residues" evidence="1">
    <location>
        <begin position="155"/>
        <end position="167"/>
    </location>
</feature>
<gene>
    <name evidence="3" type="ORF">RFI_10763</name>
</gene>
<reference evidence="3 4" key="1">
    <citation type="journal article" date="2013" name="Curr. Biol.">
        <title>The Genome of the Foraminiferan Reticulomyxa filosa.</title>
        <authorList>
            <person name="Glockner G."/>
            <person name="Hulsmann N."/>
            <person name="Schleicher M."/>
            <person name="Noegel A.A."/>
            <person name="Eichinger L."/>
            <person name="Gallinger C."/>
            <person name="Pawlowski J."/>
            <person name="Sierra R."/>
            <person name="Euteneuer U."/>
            <person name="Pillet L."/>
            <person name="Moustafa A."/>
            <person name="Platzer M."/>
            <person name="Groth M."/>
            <person name="Szafranski K."/>
            <person name="Schliwa M."/>
        </authorList>
    </citation>
    <scope>NUCLEOTIDE SEQUENCE [LARGE SCALE GENOMIC DNA]</scope>
</reference>
<dbReference type="Proteomes" id="UP000023152">
    <property type="component" value="Unassembled WGS sequence"/>
</dbReference>
<evidence type="ECO:0000256" key="2">
    <source>
        <dbReference type="SAM" id="SignalP"/>
    </source>
</evidence>
<name>X6NLZ0_RETFI</name>
<keyword evidence="2" id="KW-0732">Signal</keyword>
<accession>X6NLZ0</accession>
<keyword evidence="4" id="KW-1185">Reference proteome</keyword>
<evidence type="ECO:0000256" key="1">
    <source>
        <dbReference type="SAM" id="MobiDB-lite"/>
    </source>
</evidence>
<proteinExistence type="predicted"/>
<feature type="signal peptide" evidence="2">
    <location>
        <begin position="1"/>
        <end position="19"/>
    </location>
</feature>
<feature type="region of interest" description="Disordered" evidence="1">
    <location>
        <begin position="52"/>
        <end position="180"/>
    </location>
</feature>
<comment type="caution">
    <text evidence="3">The sequence shown here is derived from an EMBL/GenBank/DDBJ whole genome shotgun (WGS) entry which is preliminary data.</text>
</comment>
<dbReference type="AlphaFoldDB" id="X6NLZ0"/>
<evidence type="ECO:0000313" key="4">
    <source>
        <dbReference type="Proteomes" id="UP000023152"/>
    </source>
</evidence>
<feature type="chain" id="PRO_5004975704" evidence="2">
    <location>
        <begin position="20"/>
        <end position="180"/>
    </location>
</feature>